<proteinExistence type="predicted"/>
<feature type="domain" description="SHSP" evidence="1">
    <location>
        <begin position="249"/>
        <end position="285"/>
    </location>
</feature>
<reference evidence="2" key="1">
    <citation type="journal article" date="2023" name="Plant J.">
        <title>The genome of the king protea, Protea cynaroides.</title>
        <authorList>
            <person name="Chang J."/>
            <person name="Duong T.A."/>
            <person name="Schoeman C."/>
            <person name="Ma X."/>
            <person name="Roodt D."/>
            <person name="Barker N."/>
            <person name="Li Z."/>
            <person name="Van de Peer Y."/>
            <person name="Mizrachi E."/>
        </authorList>
    </citation>
    <scope>NUCLEOTIDE SEQUENCE</scope>
    <source>
        <tissue evidence="2">Young leaves</tissue>
    </source>
</reference>
<dbReference type="AlphaFoldDB" id="A0A9Q0HDL1"/>
<keyword evidence="3" id="KW-1185">Reference proteome</keyword>
<sequence>MLARRAPIMRIRGQARSASSGVRVCGPGEPETRLKIAQIAMVTAELVRIPNPCIKNIAAMNNPRVTLFANSDIMVANLTDSMSATNQAHLYVGNHLTCTEGSVKNLRVCFCEISETRSSESRVGLSSNPSRHSTPEVVFRHSSPQIRKNWVSIQGGEIPVEIWGLYKLEVLDLEGNSSLPASPFPILSVDSSPPWLSSPEFFLAMADTQPSCLQSSFLATPPKNPSFCLLIRRPPTETSTTRIFPFQTENANTDAISTVCQDGVLTITVEKLSPPKPKKPKNTEVKIA</sequence>
<dbReference type="Proteomes" id="UP001141806">
    <property type="component" value="Unassembled WGS sequence"/>
</dbReference>
<evidence type="ECO:0000313" key="3">
    <source>
        <dbReference type="Proteomes" id="UP001141806"/>
    </source>
</evidence>
<dbReference type="Pfam" id="PF00011">
    <property type="entry name" value="HSP20"/>
    <property type="match status" value="1"/>
</dbReference>
<accession>A0A9Q0HDL1</accession>
<evidence type="ECO:0000313" key="2">
    <source>
        <dbReference type="EMBL" id="KAJ4963326.1"/>
    </source>
</evidence>
<dbReference type="InterPro" id="IPR002068">
    <property type="entry name" value="A-crystallin/Hsp20_dom"/>
</dbReference>
<protein>
    <recommendedName>
        <fullName evidence="1">SHSP domain-containing protein</fullName>
    </recommendedName>
</protein>
<comment type="caution">
    <text evidence="2">The sequence shown here is derived from an EMBL/GenBank/DDBJ whole genome shotgun (WGS) entry which is preliminary data.</text>
</comment>
<organism evidence="2 3">
    <name type="scientific">Protea cynaroides</name>
    <dbReference type="NCBI Taxonomy" id="273540"/>
    <lineage>
        <taxon>Eukaryota</taxon>
        <taxon>Viridiplantae</taxon>
        <taxon>Streptophyta</taxon>
        <taxon>Embryophyta</taxon>
        <taxon>Tracheophyta</taxon>
        <taxon>Spermatophyta</taxon>
        <taxon>Magnoliopsida</taxon>
        <taxon>Proteales</taxon>
        <taxon>Proteaceae</taxon>
        <taxon>Protea</taxon>
    </lineage>
</organism>
<dbReference type="InterPro" id="IPR008978">
    <property type="entry name" value="HSP20-like_chaperone"/>
</dbReference>
<gene>
    <name evidence="2" type="ORF">NE237_023265</name>
</gene>
<name>A0A9Q0HDL1_9MAGN</name>
<dbReference type="EMBL" id="JAMYWD010000008">
    <property type="protein sequence ID" value="KAJ4963326.1"/>
    <property type="molecule type" value="Genomic_DNA"/>
</dbReference>
<dbReference type="Gene3D" id="2.60.40.790">
    <property type="match status" value="1"/>
</dbReference>
<evidence type="ECO:0000259" key="1">
    <source>
        <dbReference type="Pfam" id="PF00011"/>
    </source>
</evidence>
<dbReference type="SUPFAM" id="SSF49764">
    <property type="entry name" value="HSP20-like chaperones"/>
    <property type="match status" value="1"/>
</dbReference>